<evidence type="ECO:0000313" key="1">
    <source>
        <dbReference type="EMBL" id="RST77038.1"/>
    </source>
</evidence>
<proteinExistence type="predicted"/>
<organism evidence="1 2">
    <name type="scientific">Siminovitchia acidinfaciens</name>
    <dbReference type="NCBI Taxonomy" id="2321395"/>
    <lineage>
        <taxon>Bacteria</taxon>
        <taxon>Bacillati</taxon>
        <taxon>Bacillota</taxon>
        <taxon>Bacilli</taxon>
        <taxon>Bacillales</taxon>
        <taxon>Bacillaceae</taxon>
        <taxon>Siminovitchia</taxon>
    </lineage>
</organism>
<dbReference type="AlphaFoldDB" id="A0A429Y6L8"/>
<name>A0A429Y6L8_9BACI</name>
<evidence type="ECO:0000313" key="2">
    <source>
        <dbReference type="Proteomes" id="UP000287156"/>
    </source>
</evidence>
<gene>
    <name evidence="1" type="ORF">D4T97_000620</name>
</gene>
<reference evidence="1" key="1">
    <citation type="submission" date="2018-12" db="EMBL/GenBank/DDBJ databases">
        <authorList>
            <person name="Sun L."/>
            <person name="Chen Z."/>
        </authorList>
    </citation>
    <scope>NUCLEOTIDE SEQUENCE [LARGE SCALE GENOMIC DNA]</scope>
    <source>
        <strain evidence="1">3-2-2</strain>
    </source>
</reference>
<sequence>MKVLLCHNLFEEVLFSSSQNCTKQLKEVSHDVIEIISFPVVLKYCLLGNRLVLVGAYQGASAFLLSSYGRQGLEVASKKAMKAKSAFTVFSPALVAPKQPPSAFLITFFPALILPQVSMRSSM</sequence>
<keyword evidence="2" id="KW-1185">Reference proteome</keyword>
<dbReference type="Proteomes" id="UP000287156">
    <property type="component" value="Unassembled WGS sequence"/>
</dbReference>
<comment type="caution">
    <text evidence="1">The sequence shown here is derived from an EMBL/GenBank/DDBJ whole genome shotgun (WGS) entry which is preliminary data.</text>
</comment>
<dbReference type="RefSeq" id="WP_126046650.1">
    <property type="nucleotide sequence ID" value="NZ_QYTV02000001.1"/>
</dbReference>
<protein>
    <submittedName>
        <fullName evidence="1">Uncharacterized protein</fullName>
    </submittedName>
</protein>
<accession>A0A429Y6L8</accession>
<dbReference type="EMBL" id="QYTV02000001">
    <property type="protein sequence ID" value="RST77038.1"/>
    <property type="molecule type" value="Genomic_DNA"/>
</dbReference>